<evidence type="ECO:0000256" key="2">
    <source>
        <dbReference type="ARBA" id="ARBA00022801"/>
    </source>
</evidence>
<proteinExistence type="inferred from homology"/>
<comment type="caution">
    <text evidence="4">The sequence shown here is derived from an EMBL/GenBank/DDBJ whole genome shotgun (WGS) entry which is preliminary data.</text>
</comment>
<dbReference type="InterPro" id="IPR029058">
    <property type="entry name" value="AB_hydrolase_fold"/>
</dbReference>
<evidence type="ECO:0000256" key="3">
    <source>
        <dbReference type="SAM" id="SignalP"/>
    </source>
</evidence>
<name>A0ABU4S336_9GAMM</name>
<evidence type="ECO:0000313" key="5">
    <source>
        <dbReference type="Proteomes" id="UP001273505"/>
    </source>
</evidence>
<dbReference type="RefSeq" id="WP_302720861.1">
    <property type="nucleotide sequence ID" value="NZ_JAULRU010000215.1"/>
</dbReference>
<organism evidence="4 5">
    <name type="scientific">Gilvimarinus gilvus</name>
    <dbReference type="NCBI Taxonomy" id="3058038"/>
    <lineage>
        <taxon>Bacteria</taxon>
        <taxon>Pseudomonadati</taxon>
        <taxon>Pseudomonadota</taxon>
        <taxon>Gammaproteobacteria</taxon>
        <taxon>Cellvibrionales</taxon>
        <taxon>Cellvibrionaceae</taxon>
        <taxon>Gilvimarinus</taxon>
    </lineage>
</organism>
<sequence>MKYGKWTMVVFGLLLLPLMSFAKPAAKGNTYFFERDDISLKVDVILPESYDSESSALYPAVYLLDGYWTRDLVTRMYVNLRFDNMLPELIFVSIGYPGEVENIEQKRLTDLTPAYDSGFKAGGSASSLLDLISNSIVPMVGNNYRVDASRRVLTGHSLAGLFTLYAMYQKPNTFSHYAAISPSALWANETLASIDTGYAKQNKNLKAQAYITYGSDEYVPYVRALQRYTKQLEARDYDGLELSLAKVEGMRHVGMQFEGFIRALAWAFADRRPEGPSQFEKMNLKAQAE</sequence>
<evidence type="ECO:0000256" key="1">
    <source>
        <dbReference type="ARBA" id="ARBA00005622"/>
    </source>
</evidence>
<evidence type="ECO:0000313" key="4">
    <source>
        <dbReference type="EMBL" id="MDX6850233.1"/>
    </source>
</evidence>
<dbReference type="EMBL" id="JAXAFO010000021">
    <property type="protein sequence ID" value="MDX6850233.1"/>
    <property type="molecule type" value="Genomic_DNA"/>
</dbReference>
<keyword evidence="5" id="KW-1185">Reference proteome</keyword>
<dbReference type="SUPFAM" id="SSF53474">
    <property type="entry name" value="alpha/beta-Hydrolases"/>
    <property type="match status" value="1"/>
</dbReference>
<dbReference type="InterPro" id="IPR052558">
    <property type="entry name" value="Siderophore_Hydrolase_D"/>
</dbReference>
<gene>
    <name evidence="4" type="ORF">SCD92_12740</name>
</gene>
<dbReference type="PANTHER" id="PTHR40841">
    <property type="entry name" value="SIDEROPHORE TRIACETYLFUSARININE C ESTERASE"/>
    <property type="match status" value="1"/>
</dbReference>
<keyword evidence="3" id="KW-0732">Signal</keyword>
<dbReference type="Gene3D" id="3.40.50.1820">
    <property type="entry name" value="alpha/beta hydrolase"/>
    <property type="match status" value="1"/>
</dbReference>
<dbReference type="Proteomes" id="UP001273505">
    <property type="component" value="Unassembled WGS sequence"/>
</dbReference>
<protein>
    <submittedName>
        <fullName evidence="4">Alpha/beta hydrolase-fold protein</fullName>
    </submittedName>
</protein>
<dbReference type="InterPro" id="IPR000801">
    <property type="entry name" value="Esterase-like"/>
</dbReference>
<comment type="similarity">
    <text evidence="1">Belongs to the esterase D family.</text>
</comment>
<reference evidence="4 5" key="1">
    <citation type="submission" date="2023-11" db="EMBL/GenBank/DDBJ databases">
        <title>Gilvimarinus fulvus sp. nov., isolated from the surface of Kelp.</title>
        <authorList>
            <person name="Sun Y.Y."/>
            <person name="Gong Y."/>
            <person name="Du Z.J."/>
        </authorList>
    </citation>
    <scope>NUCLEOTIDE SEQUENCE [LARGE SCALE GENOMIC DNA]</scope>
    <source>
        <strain evidence="4 5">SDUM040013</strain>
    </source>
</reference>
<dbReference type="GO" id="GO:0016787">
    <property type="term" value="F:hydrolase activity"/>
    <property type="evidence" value="ECO:0007669"/>
    <property type="project" value="UniProtKB-KW"/>
</dbReference>
<feature type="signal peptide" evidence="3">
    <location>
        <begin position="1"/>
        <end position="22"/>
    </location>
</feature>
<dbReference type="Pfam" id="PF00756">
    <property type="entry name" value="Esterase"/>
    <property type="match status" value="1"/>
</dbReference>
<keyword evidence="2 4" id="KW-0378">Hydrolase</keyword>
<feature type="chain" id="PRO_5045451099" evidence="3">
    <location>
        <begin position="23"/>
        <end position="289"/>
    </location>
</feature>
<dbReference type="PANTHER" id="PTHR40841:SF2">
    <property type="entry name" value="SIDEROPHORE-DEGRADING ESTERASE (EUROFUNG)"/>
    <property type="match status" value="1"/>
</dbReference>
<accession>A0ABU4S336</accession>